<dbReference type="OrthoDB" id="6513042at2759"/>
<dbReference type="GO" id="GO:0030422">
    <property type="term" value="P:siRNA processing"/>
    <property type="evidence" value="ECO:0007669"/>
    <property type="project" value="TreeGrafter"/>
</dbReference>
<dbReference type="HOGENOM" id="CLU_001366_0_0_1"/>
<evidence type="ECO:0000256" key="9">
    <source>
        <dbReference type="SAM" id="MobiDB-lite"/>
    </source>
</evidence>
<keyword evidence="3 8" id="KW-0808">Transferase</keyword>
<proteinExistence type="inferred from homology"/>
<evidence type="ECO:0000313" key="12">
    <source>
        <dbReference type="EMBL" id="EER24445.1"/>
    </source>
</evidence>
<dbReference type="EC" id="2.7.7.48" evidence="8"/>
<dbReference type="CDD" id="cd00590">
    <property type="entry name" value="RRM_SF"/>
    <property type="match status" value="1"/>
</dbReference>
<feature type="region of interest" description="Disordered" evidence="9">
    <location>
        <begin position="1296"/>
        <end position="1332"/>
    </location>
</feature>
<dbReference type="GO" id="GO:0003968">
    <property type="term" value="F:RNA-directed RNA polymerase activity"/>
    <property type="evidence" value="ECO:0007669"/>
    <property type="project" value="UniProtKB-KW"/>
</dbReference>
<dbReference type="InterPro" id="IPR007855">
    <property type="entry name" value="RDRP"/>
</dbReference>
<dbReference type="Proteomes" id="UP000009084">
    <property type="component" value="Unassembled WGS sequence"/>
</dbReference>
<dbReference type="InterPro" id="IPR057596">
    <property type="entry name" value="RDRP_core"/>
</dbReference>
<dbReference type="InterPro" id="IPR035979">
    <property type="entry name" value="RBD_domain_sf"/>
</dbReference>
<reference evidence="12 13" key="1">
    <citation type="journal article" date="2009" name="Genome Res.">
        <title>Comparative genomic analyses of the human fungal pathogens Coccidioides and their relatives.</title>
        <authorList>
            <person name="Sharpton T.J."/>
            <person name="Stajich J.E."/>
            <person name="Rounsley S.D."/>
            <person name="Gardner M.J."/>
            <person name="Wortman J.R."/>
            <person name="Jordar V.S."/>
            <person name="Maiti R."/>
            <person name="Kodira C.D."/>
            <person name="Neafsey D.E."/>
            <person name="Zeng Q."/>
            <person name="Hung C.-Y."/>
            <person name="McMahan C."/>
            <person name="Muszewska A."/>
            <person name="Grynberg M."/>
            <person name="Mandel M.A."/>
            <person name="Kellner E.M."/>
            <person name="Barker B.M."/>
            <person name="Galgiani J.N."/>
            <person name="Orbach M.J."/>
            <person name="Kirkland T.N."/>
            <person name="Cole G.T."/>
            <person name="Henn M.R."/>
            <person name="Birren B.W."/>
            <person name="Taylor J.W."/>
        </authorList>
    </citation>
    <scope>NUCLEOTIDE SEQUENCE [LARGE SCALE GENOMIC DNA]</scope>
    <source>
        <strain evidence="13">C735</strain>
    </source>
</reference>
<dbReference type="PANTHER" id="PTHR23079:SF55">
    <property type="entry name" value="RNA-DIRECTED RNA POLYMERASE"/>
    <property type="match status" value="1"/>
</dbReference>
<keyword evidence="6" id="KW-0943">RNA-mediated gene silencing</keyword>
<dbReference type="GO" id="GO:0003723">
    <property type="term" value="F:RNA binding"/>
    <property type="evidence" value="ECO:0007669"/>
    <property type="project" value="UniProtKB-KW"/>
</dbReference>
<dbReference type="Pfam" id="PF26253">
    <property type="entry name" value="RdRP_head"/>
    <property type="match status" value="1"/>
</dbReference>
<evidence type="ECO:0000259" key="10">
    <source>
        <dbReference type="Pfam" id="PF05183"/>
    </source>
</evidence>
<evidence type="ECO:0000256" key="8">
    <source>
        <dbReference type="RuleBase" id="RU363098"/>
    </source>
</evidence>
<evidence type="ECO:0000313" key="13">
    <source>
        <dbReference type="Proteomes" id="UP000009084"/>
    </source>
</evidence>
<evidence type="ECO:0000256" key="5">
    <source>
        <dbReference type="ARBA" id="ARBA00022884"/>
    </source>
</evidence>
<comment type="caution">
    <text evidence="12">The sequence shown here is derived from an EMBL/GenBank/DDBJ whole genome shotgun (WGS) entry which is preliminary data.</text>
</comment>
<evidence type="ECO:0000256" key="7">
    <source>
        <dbReference type="ARBA" id="ARBA00048744"/>
    </source>
</evidence>
<comment type="catalytic activity">
    <reaction evidence="7 8">
        <text>RNA(n) + a ribonucleoside 5'-triphosphate = RNA(n+1) + diphosphate</text>
        <dbReference type="Rhea" id="RHEA:21248"/>
        <dbReference type="Rhea" id="RHEA-COMP:14527"/>
        <dbReference type="Rhea" id="RHEA-COMP:17342"/>
        <dbReference type="ChEBI" id="CHEBI:33019"/>
        <dbReference type="ChEBI" id="CHEBI:61557"/>
        <dbReference type="ChEBI" id="CHEBI:140395"/>
        <dbReference type="EC" id="2.7.7.48"/>
    </reaction>
</comment>
<feature type="domain" description="RDRP core" evidence="10">
    <location>
        <begin position="497"/>
        <end position="1074"/>
    </location>
</feature>
<dbReference type="SUPFAM" id="SSF54928">
    <property type="entry name" value="RNA-binding domain, RBD"/>
    <property type="match status" value="1"/>
</dbReference>
<evidence type="ECO:0000259" key="11">
    <source>
        <dbReference type="Pfam" id="PF26253"/>
    </source>
</evidence>
<evidence type="ECO:0000256" key="6">
    <source>
        <dbReference type="ARBA" id="ARBA00023158"/>
    </source>
</evidence>
<accession>C5PIU2</accession>
<keyword evidence="4 8" id="KW-0548">Nucleotidyltransferase</keyword>
<name>C5PIU2_COCP7</name>
<feature type="domain" description="RDRP C-terminal head" evidence="11">
    <location>
        <begin position="1102"/>
        <end position="1242"/>
    </location>
</feature>
<dbReference type="PANTHER" id="PTHR23079">
    <property type="entry name" value="RNA-DEPENDENT RNA POLYMERASE"/>
    <property type="match status" value="1"/>
</dbReference>
<evidence type="ECO:0000256" key="3">
    <source>
        <dbReference type="ARBA" id="ARBA00022679"/>
    </source>
</evidence>
<dbReference type="Pfam" id="PF05183">
    <property type="entry name" value="RdRP"/>
    <property type="match status" value="1"/>
</dbReference>
<sequence>MTVQGDVDIPCARRMVLSAPAAIAREGARSQKGQRQPIAMPSMEDQQRASRLFASWASWESLTVTISGLPKDISTFTIWRSFKVYGSIEWVEIFEDTKGRQDGRGKIRFRPPPREVFCPDRRHILELDDGQRCLLQVHISPRKPSNQIPSPINLGVMYPMTTEISVGKLDFGTLIDKDMMLSLRTVDSSRMGQIRFIVDLNRREIVVFFNLSFFDPRLSSRSPLIYSYRFRIPFVHLSRVLRTKELGDSSLVIVLDSPPIYHRRLNDVTVTFSDTENTWKESDCWFRQTDIPYSQNEAAQAPLSLRKAQSLINIGKLVLTFEAGDLWLTLFLSGRWTTFRLTFRNLDDSSIQKLEVLRNIYTDFNVEVQDAPAFGVSADSAAIPAWRWIDPPIRGSKRTSSLQELVEEDYTPLPFTVRYQLEVCLSHGFLNEYTIGKEFVTALVALGETKARELLEHVASEKHVYYDPKKIFDILFVKPATSRRIPKYCCYMRTARVTPSTVYFGTPSVDITNRVIRHYIEYADRFLRVRFTDEKFEGRIQPSHNNTMDEVFTRVKRTMMNGITLGDRHYEFLAFGNSQFREHGAYFFASLPHLTAANIRAWMGHFSDIKEIARHAARLGQCFSTTRAVTGCPVQIREIEDIQRNGYTFSDGVGRISRFLAQMVMTEFKIKTPCGEPPSVFQFRLGGCKGILTVSPEAQRQQVHIRKSQYKFPAIHNGLEVIRHSHFCMASLNRQLIVVLSSLEVPDEVFLEKLRMMLGNLELAMTSETQAIHLLYKYIDPNQMTLVLAEMIQDGFQSSKEPFVTSLLELWRAWQIKYLKEKAKIIIEEGACLFGCLDETGTLKGFFHDNIPSKDASYEERLACLPEIFVQISRANNDGKYEIIEGPCIIARNPSLHPGDIRVVKAVNAPALHHLRDVIVFPQTGDRDIPSMCSGGDLDGDDYLVIWDQDLLPKDWFKQPMNYAPSVKALRLSRDVTVNDITSFFVTYMKNDRLAQIAHSHLAWADYLEKGVNDSKCIRLAELHSAAVDYNKTGIPAKMTKDLAPRKWPHFMEKKHKPKDAQYISQKILGKLYDIVERVNYRPKLEAPFDDRILNSGIEVNDDLLAVAAELKVLYDADMCRIMAQHEIKTEFEVWSTFVLSHSNMSKDYKFHEEIGQISCALRERFRNLCCEKAGGKNFEHLAPLAVAMYKVTCNEMTQALAKIMARCGEDDDQSPWSEHEEKLPLISFPWLLQPVLGKIVNKHYDPACLEEVGLWSGQASFKKRKDGIDGNSSGTRDVETAGGVQHAGEVLELFQGPNYDPRTGLDATFDRPGASPGETDDLAKVPLGNRSPTIEGSSQLINLGEELSTSGSPVPTSLDSMMNLMSVIDQPTDPNIKRTSELIPTRAQLTENGQVLADNDLIDHPSTLLQKEPLPENDEVEDIIEQEGEIKPSAIDELEALLGM</sequence>
<protein>
    <recommendedName>
        <fullName evidence="8">RNA-dependent RNA polymerase</fullName>
        <ecNumber evidence="8">2.7.7.48</ecNumber>
    </recommendedName>
</protein>
<dbReference type="EMBL" id="ACFW01000049">
    <property type="protein sequence ID" value="EER24445.1"/>
    <property type="molecule type" value="Genomic_DNA"/>
</dbReference>
<evidence type="ECO:0000256" key="1">
    <source>
        <dbReference type="ARBA" id="ARBA00005762"/>
    </source>
</evidence>
<gene>
    <name evidence="12" type="ORF">CPC735_058150</name>
</gene>
<keyword evidence="5 8" id="KW-0694">RNA-binding</keyword>
<dbReference type="InterPro" id="IPR058752">
    <property type="entry name" value="RDRP_C_head"/>
</dbReference>
<organism evidence="12 13">
    <name type="scientific">Coccidioides posadasii (strain C735)</name>
    <name type="common">Valley fever fungus</name>
    <dbReference type="NCBI Taxonomy" id="222929"/>
    <lineage>
        <taxon>Eukaryota</taxon>
        <taxon>Fungi</taxon>
        <taxon>Dikarya</taxon>
        <taxon>Ascomycota</taxon>
        <taxon>Pezizomycotina</taxon>
        <taxon>Eurotiomycetes</taxon>
        <taxon>Eurotiomycetidae</taxon>
        <taxon>Onygenales</taxon>
        <taxon>Onygenaceae</taxon>
        <taxon>Coccidioides</taxon>
    </lineage>
</organism>
<keyword evidence="2 8" id="KW-0696">RNA-directed RNA polymerase</keyword>
<evidence type="ECO:0000256" key="4">
    <source>
        <dbReference type="ARBA" id="ARBA00022695"/>
    </source>
</evidence>
<dbReference type="GO" id="GO:0031380">
    <property type="term" value="C:nuclear RNA-directed RNA polymerase complex"/>
    <property type="evidence" value="ECO:0007669"/>
    <property type="project" value="TreeGrafter"/>
</dbReference>
<dbReference type="VEuPathDB" id="FungiDB:CPC735_058150"/>
<evidence type="ECO:0000256" key="2">
    <source>
        <dbReference type="ARBA" id="ARBA00022484"/>
    </source>
</evidence>
<comment type="similarity">
    <text evidence="1 8">Belongs to the RdRP family.</text>
</comment>